<evidence type="ECO:0000313" key="3">
    <source>
        <dbReference type="Proteomes" id="UP000198607"/>
    </source>
</evidence>
<dbReference type="SUPFAM" id="SSF55347">
    <property type="entry name" value="Glyceraldehyde-3-phosphate dehydrogenase-like, C-terminal domain"/>
    <property type="match status" value="1"/>
</dbReference>
<protein>
    <submittedName>
        <fullName evidence="2">Predicted dehydrogenase</fullName>
    </submittedName>
</protein>
<dbReference type="Pfam" id="PF22725">
    <property type="entry name" value="GFO_IDH_MocA_C3"/>
    <property type="match status" value="1"/>
</dbReference>
<dbReference type="RefSeq" id="WP_218122778.1">
    <property type="nucleotide sequence ID" value="NZ_FNCY01000016.1"/>
</dbReference>
<dbReference type="PANTHER" id="PTHR43377:SF8">
    <property type="entry name" value="BLR3664 PROTEIN"/>
    <property type="match status" value="1"/>
</dbReference>
<evidence type="ECO:0000259" key="1">
    <source>
        <dbReference type="Pfam" id="PF22725"/>
    </source>
</evidence>
<reference evidence="2 3" key="1">
    <citation type="submission" date="2016-10" db="EMBL/GenBank/DDBJ databases">
        <authorList>
            <person name="de Groot N.N."/>
        </authorList>
    </citation>
    <scope>NUCLEOTIDE SEQUENCE [LARGE SCALE GENOMIC DNA]</scope>
    <source>
        <strain evidence="2 3">DSM 5885</strain>
    </source>
</reference>
<name>A0A1G8JCT2_9RHOO</name>
<dbReference type="PANTHER" id="PTHR43377">
    <property type="entry name" value="BILIVERDIN REDUCTASE A"/>
    <property type="match status" value="1"/>
</dbReference>
<dbReference type="EMBL" id="FNCY01000016">
    <property type="protein sequence ID" value="SDI28777.1"/>
    <property type="molecule type" value="Genomic_DNA"/>
</dbReference>
<proteinExistence type="predicted"/>
<dbReference type="AlphaFoldDB" id="A0A1G8JCT2"/>
<gene>
    <name evidence="2" type="ORF">SAMN05660652_03170</name>
</gene>
<sequence length="259" mass="27577">MPVLIEPPLADAPDMVSGLIRCVEASGVPVLVGHRRRYSPIIDEARRIIRDGRLGRLVSVMGSATFARPASDFQAAPWRRQKEGGPILSELADEIDTLRVLAGEIVDVQAIASHAVRGFDVEDTVAISLRFASGALGTFMLSDCAAGPFNWTQASGESVGHAQAPGANCYVLSGTRGTLSLPGLRLLTHPGAPSWRSPLVEATLMRAEADPLRRQLDHFCRVVRRTSAPLCTVQDAARTLAGVLAVARAAETGERVVLA</sequence>
<organism evidence="2 3">
    <name type="scientific">Propionivibrio dicarboxylicus</name>
    <dbReference type="NCBI Taxonomy" id="83767"/>
    <lineage>
        <taxon>Bacteria</taxon>
        <taxon>Pseudomonadati</taxon>
        <taxon>Pseudomonadota</taxon>
        <taxon>Betaproteobacteria</taxon>
        <taxon>Rhodocyclales</taxon>
        <taxon>Rhodocyclaceae</taxon>
        <taxon>Propionivibrio</taxon>
    </lineage>
</organism>
<dbReference type="InterPro" id="IPR036291">
    <property type="entry name" value="NAD(P)-bd_dom_sf"/>
</dbReference>
<dbReference type="SUPFAM" id="SSF51735">
    <property type="entry name" value="NAD(P)-binding Rossmann-fold domains"/>
    <property type="match status" value="1"/>
</dbReference>
<dbReference type="STRING" id="83767.SAMN05660652_03170"/>
<dbReference type="InterPro" id="IPR051450">
    <property type="entry name" value="Gfo/Idh/MocA_Oxidoreductases"/>
</dbReference>
<accession>A0A1G8JCT2</accession>
<dbReference type="Gene3D" id="3.30.360.10">
    <property type="entry name" value="Dihydrodipicolinate Reductase, domain 2"/>
    <property type="match status" value="1"/>
</dbReference>
<dbReference type="Proteomes" id="UP000198607">
    <property type="component" value="Unassembled WGS sequence"/>
</dbReference>
<evidence type="ECO:0000313" key="2">
    <source>
        <dbReference type="EMBL" id="SDI28777.1"/>
    </source>
</evidence>
<keyword evidence="3" id="KW-1185">Reference proteome</keyword>
<dbReference type="InterPro" id="IPR055170">
    <property type="entry name" value="GFO_IDH_MocA-like_dom"/>
</dbReference>
<feature type="domain" description="GFO/IDH/MocA-like oxidoreductase" evidence="1">
    <location>
        <begin position="44"/>
        <end position="179"/>
    </location>
</feature>